<accession>A0ABX8RDU1</accession>
<evidence type="ECO:0000256" key="6">
    <source>
        <dbReference type="SAM" id="Phobius"/>
    </source>
</evidence>
<comment type="subcellular location">
    <subcellularLocation>
        <location evidence="1">Cell membrane</location>
    </subcellularLocation>
</comment>
<evidence type="ECO:0000256" key="1">
    <source>
        <dbReference type="ARBA" id="ARBA00004236"/>
    </source>
</evidence>
<evidence type="ECO:0000313" key="8">
    <source>
        <dbReference type="Proteomes" id="UP000886818"/>
    </source>
</evidence>
<sequence length="135" mass="15183">MDKLSLLDKFKDPNLIHNLSDGDKMLASLQVMFLGMTVTFVALCILWGLIIVMSKMLNKTEKEEKKVVEDSAIKPELALEKEDDEEELVAVITAAIAASLQTSTHNIIVRNITRVSDSTPVWGRMGRMEQMNNNY</sequence>
<reference evidence="7" key="1">
    <citation type="submission" date="2021-07" db="EMBL/GenBank/DDBJ databases">
        <title>Complete genome sequence of Crassaminicella sp. 143-21, isolated from a deep-sea hydrothermal vent.</title>
        <authorList>
            <person name="Li X."/>
        </authorList>
    </citation>
    <scope>NUCLEOTIDE SEQUENCE</scope>
    <source>
        <strain evidence="7">143-21</strain>
    </source>
</reference>
<keyword evidence="4 6" id="KW-1133">Transmembrane helix</keyword>
<dbReference type="RefSeq" id="WP_218283939.1">
    <property type="nucleotide sequence ID" value="NZ_CP078093.1"/>
</dbReference>
<protein>
    <submittedName>
        <fullName evidence="7">OadG family protein</fullName>
    </submittedName>
</protein>
<dbReference type="InterPro" id="IPR005899">
    <property type="entry name" value="Na_pump_deCOase"/>
</dbReference>
<gene>
    <name evidence="7" type="ORF">KVH43_06060</name>
</gene>
<evidence type="ECO:0000256" key="2">
    <source>
        <dbReference type="ARBA" id="ARBA00022475"/>
    </source>
</evidence>
<evidence type="ECO:0000256" key="4">
    <source>
        <dbReference type="ARBA" id="ARBA00022989"/>
    </source>
</evidence>
<dbReference type="NCBIfam" id="TIGR01195">
    <property type="entry name" value="oadG_fam"/>
    <property type="match status" value="1"/>
</dbReference>
<evidence type="ECO:0000256" key="3">
    <source>
        <dbReference type="ARBA" id="ARBA00022692"/>
    </source>
</evidence>
<proteinExistence type="predicted"/>
<keyword evidence="8" id="KW-1185">Reference proteome</keyword>
<evidence type="ECO:0000256" key="5">
    <source>
        <dbReference type="ARBA" id="ARBA00023136"/>
    </source>
</evidence>
<keyword evidence="2" id="KW-1003">Cell membrane</keyword>
<dbReference type="Proteomes" id="UP000886818">
    <property type="component" value="Chromosome"/>
</dbReference>
<keyword evidence="5 6" id="KW-0472">Membrane</keyword>
<evidence type="ECO:0000313" key="7">
    <source>
        <dbReference type="EMBL" id="QXM07253.1"/>
    </source>
</evidence>
<name>A0ABX8RDU1_9CLOT</name>
<keyword evidence="3 6" id="KW-0812">Transmembrane</keyword>
<organism evidence="7 8">
    <name type="scientific">Crassaminicella indica</name>
    <dbReference type="NCBI Taxonomy" id="2855394"/>
    <lineage>
        <taxon>Bacteria</taxon>
        <taxon>Bacillati</taxon>
        <taxon>Bacillota</taxon>
        <taxon>Clostridia</taxon>
        <taxon>Eubacteriales</taxon>
        <taxon>Clostridiaceae</taxon>
        <taxon>Crassaminicella</taxon>
    </lineage>
</organism>
<feature type="transmembrane region" description="Helical" evidence="6">
    <location>
        <begin position="31"/>
        <end position="52"/>
    </location>
</feature>
<dbReference type="Pfam" id="PF04277">
    <property type="entry name" value="OAD_gamma"/>
    <property type="match status" value="1"/>
</dbReference>
<dbReference type="EMBL" id="CP078093">
    <property type="protein sequence ID" value="QXM07253.1"/>
    <property type="molecule type" value="Genomic_DNA"/>
</dbReference>